<organism evidence="1">
    <name type="scientific">Micrurus spixii</name>
    <name type="common">Amazon coral snake</name>
    <dbReference type="NCBI Taxonomy" id="129469"/>
    <lineage>
        <taxon>Eukaryota</taxon>
        <taxon>Metazoa</taxon>
        <taxon>Chordata</taxon>
        <taxon>Craniata</taxon>
        <taxon>Vertebrata</taxon>
        <taxon>Euteleostomi</taxon>
        <taxon>Lepidosauria</taxon>
        <taxon>Squamata</taxon>
        <taxon>Bifurcata</taxon>
        <taxon>Unidentata</taxon>
        <taxon>Episquamata</taxon>
        <taxon>Toxicofera</taxon>
        <taxon>Serpentes</taxon>
        <taxon>Colubroidea</taxon>
        <taxon>Elapidae</taxon>
        <taxon>Elapinae</taxon>
        <taxon>Micrurus</taxon>
    </lineage>
</organism>
<evidence type="ECO:0000313" key="1">
    <source>
        <dbReference type="EMBL" id="LAB17010.1"/>
    </source>
</evidence>
<accession>A0A2D4L7W3</accession>
<reference evidence="1" key="1">
    <citation type="submission" date="2017-07" db="EMBL/GenBank/DDBJ databases">
        <authorList>
            <person name="Mikheyev A."/>
            <person name="Grau M."/>
        </authorList>
    </citation>
    <scope>NUCLEOTIDE SEQUENCE</scope>
    <source>
        <tissue evidence="1">Venom_gland</tissue>
    </source>
</reference>
<name>A0A2D4L7W3_9SAUR</name>
<reference evidence="1" key="2">
    <citation type="submission" date="2017-11" db="EMBL/GenBank/DDBJ databases">
        <title>Coralsnake Venomics: Analyses of Venom Gland Transcriptomes and Proteomes of Six Brazilian Taxa.</title>
        <authorList>
            <person name="Aird S.D."/>
            <person name="Jorge da Silva N."/>
            <person name="Qiu L."/>
            <person name="Villar-Briones A."/>
            <person name="Aparecida-Saddi V."/>
            <person name="Campos-Telles M.P."/>
            <person name="Grau M."/>
            <person name="Mikheyev A.S."/>
        </authorList>
    </citation>
    <scope>NUCLEOTIDE SEQUENCE</scope>
    <source>
        <tissue evidence="1">Venom_gland</tissue>
    </source>
</reference>
<dbReference type="AlphaFoldDB" id="A0A2D4L7W3"/>
<protein>
    <submittedName>
        <fullName evidence="1">Uncharacterized protein</fullName>
    </submittedName>
</protein>
<dbReference type="EMBL" id="IACM01001694">
    <property type="protein sequence ID" value="LAB17010.1"/>
    <property type="molecule type" value="Transcribed_RNA"/>
</dbReference>
<sequence length="108" mass="11981">MKQKDSLALYSACAQITLRSLLTSADGSNCIASGNMLPSCHFPSPSPQISGQVIVSFVGVREYQATICVPLPYFPFLCACFREWMNLIKMSRPCKIMRICKRLKTASL</sequence>
<proteinExistence type="predicted"/>